<dbReference type="Gene3D" id="3.30.1360.190">
    <property type="match status" value="1"/>
</dbReference>
<feature type="domain" description="DR2241 stabilising" evidence="2">
    <location>
        <begin position="23"/>
        <end position="128"/>
    </location>
</feature>
<accession>A0A6J4QL66</accession>
<evidence type="ECO:0000313" key="3">
    <source>
        <dbReference type="EMBL" id="CAA9443993.1"/>
    </source>
</evidence>
<reference evidence="3" key="1">
    <citation type="submission" date="2020-02" db="EMBL/GenBank/DDBJ databases">
        <authorList>
            <person name="Meier V. D."/>
        </authorList>
    </citation>
    <scope>NUCLEOTIDE SEQUENCE</scope>
    <source>
        <strain evidence="3">AVDCRST_MAG28</strain>
    </source>
</reference>
<dbReference type="EMBL" id="CADCVE010000015">
    <property type="protein sequence ID" value="CAA9443993.1"/>
    <property type="molecule type" value="Genomic_DNA"/>
</dbReference>
<dbReference type="Pfam" id="PF18009">
    <property type="entry name" value="Fer4_23"/>
    <property type="match status" value="1"/>
</dbReference>
<name>A0A6J4QL66_9ACTN</name>
<evidence type="ECO:0000259" key="2">
    <source>
        <dbReference type="Pfam" id="PF18069"/>
    </source>
</evidence>
<organism evidence="3">
    <name type="scientific">uncultured Rubrobacteraceae bacterium</name>
    <dbReference type="NCBI Taxonomy" id="349277"/>
    <lineage>
        <taxon>Bacteria</taxon>
        <taxon>Bacillati</taxon>
        <taxon>Actinomycetota</taxon>
        <taxon>Rubrobacteria</taxon>
        <taxon>Rubrobacterales</taxon>
        <taxon>Rubrobacteraceae</taxon>
        <taxon>environmental samples</taxon>
    </lineage>
</organism>
<dbReference type="Pfam" id="PF18069">
    <property type="entry name" value="DR2241"/>
    <property type="match status" value="1"/>
</dbReference>
<dbReference type="InterPro" id="IPR041346">
    <property type="entry name" value="DR2241_Fer4"/>
</dbReference>
<evidence type="ECO:0000259" key="1">
    <source>
        <dbReference type="Pfam" id="PF18009"/>
    </source>
</evidence>
<dbReference type="AlphaFoldDB" id="A0A6J4QL66"/>
<proteinExistence type="predicted"/>
<dbReference type="InterPro" id="IPR041181">
    <property type="entry name" value="DR2241_middle"/>
</dbReference>
<sequence>MPEAPAKPSGLPDTPPNVAAASREAFAAWVDEEPQGRAFGQVLVRPVPLAGYHLCHIDDAGSVDLEIHDDPRAAREIAKLTGEGEYRPLKSSPNLRRGWALRLNGVPGLAVAMNYLYPAGIIHWYLHREGRLEITDYRENAARQSGIYKRIQRLSDEGVQDAARACCEDAVCLKKTLWNVDSGTPLEMDRGNGHIPCPEPCSIFVSFARRVRLFEREKKRDLDAAGLSPSEKEDLVALVETAASGAGKLDFAREAEFEKPLNERRLRYRRLTLIPKLHPAQAADNPNE</sequence>
<dbReference type="Gene3D" id="3.30.70.2320">
    <property type="match status" value="1"/>
</dbReference>
<protein>
    <submittedName>
        <fullName evidence="3">Uncharacterized protein</fullName>
    </submittedName>
</protein>
<gene>
    <name evidence="3" type="ORF">AVDCRST_MAG28-797</name>
</gene>
<feature type="domain" description="DR2241 4Fe-4S iron-sulfur cluster binding" evidence="1">
    <location>
        <begin position="129"/>
        <end position="210"/>
    </location>
</feature>